<organism evidence="2 3">
    <name type="scientific">Cylicocyclus nassatus</name>
    <name type="common">Nematode worm</name>
    <dbReference type="NCBI Taxonomy" id="53992"/>
    <lineage>
        <taxon>Eukaryota</taxon>
        <taxon>Metazoa</taxon>
        <taxon>Ecdysozoa</taxon>
        <taxon>Nematoda</taxon>
        <taxon>Chromadorea</taxon>
        <taxon>Rhabditida</taxon>
        <taxon>Rhabditina</taxon>
        <taxon>Rhabditomorpha</taxon>
        <taxon>Strongyloidea</taxon>
        <taxon>Strongylidae</taxon>
        <taxon>Cylicocyclus</taxon>
    </lineage>
</organism>
<evidence type="ECO:0000313" key="2">
    <source>
        <dbReference type="EMBL" id="CAJ0593180.1"/>
    </source>
</evidence>
<proteinExistence type="predicted"/>
<evidence type="ECO:0000313" key="3">
    <source>
        <dbReference type="Proteomes" id="UP001176961"/>
    </source>
</evidence>
<accession>A0AA36DT36</accession>
<dbReference type="Proteomes" id="UP001176961">
    <property type="component" value="Unassembled WGS sequence"/>
</dbReference>
<reference evidence="2" key="1">
    <citation type="submission" date="2023-07" db="EMBL/GenBank/DDBJ databases">
        <authorList>
            <consortium name="CYATHOMIX"/>
        </authorList>
    </citation>
    <scope>NUCLEOTIDE SEQUENCE</scope>
    <source>
        <strain evidence="2">N/A</strain>
    </source>
</reference>
<gene>
    <name evidence="2" type="ORF">CYNAS_LOCUS5163</name>
</gene>
<feature type="chain" id="PRO_5041280477" evidence="1">
    <location>
        <begin position="19"/>
        <end position="157"/>
    </location>
</feature>
<evidence type="ECO:0000256" key="1">
    <source>
        <dbReference type="SAM" id="SignalP"/>
    </source>
</evidence>
<feature type="signal peptide" evidence="1">
    <location>
        <begin position="1"/>
        <end position="18"/>
    </location>
</feature>
<keyword evidence="1" id="KW-0732">Signal</keyword>
<protein>
    <submittedName>
        <fullName evidence="2">Uncharacterized protein</fullName>
    </submittedName>
</protein>
<name>A0AA36DT36_CYLNA</name>
<comment type="caution">
    <text evidence="2">The sequence shown here is derived from an EMBL/GenBank/DDBJ whole genome shotgun (WGS) entry which is preliminary data.</text>
</comment>
<keyword evidence="3" id="KW-1185">Reference proteome</keyword>
<sequence length="157" mass="18540">MGLLTVCPFLLLLPSAISIKDDRLPCWWKTACNVACRQVTWFYNRVVYSPRKKRIENEDMVDRFCESTIKWAMNTYDNPTQVEEEDFCNYLVPLLEKDKKLNKYSKGHKKVKKSGLIREYYHQRIVETMIKLCQETVCKDTCSDGKKQRISGMKLLK</sequence>
<dbReference type="AlphaFoldDB" id="A0AA36DT36"/>
<dbReference type="EMBL" id="CATQJL010000112">
    <property type="protein sequence ID" value="CAJ0593180.1"/>
    <property type="molecule type" value="Genomic_DNA"/>
</dbReference>